<dbReference type="InterPro" id="IPR008928">
    <property type="entry name" value="6-hairpin_glycosidase_sf"/>
</dbReference>
<dbReference type="KEGG" id="tje:TJEJU_2833"/>
<dbReference type="GO" id="GO:0005975">
    <property type="term" value="P:carbohydrate metabolic process"/>
    <property type="evidence" value="ECO:0007669"/>
    <property type="project" value="InterPro"/>
</dbReference>
<gene>
    <name evidence="2" type="ORF">TJEJU_2833</name>
</gene>
<dbReference type="SUPFAM" id="SSF48208">
    <property type="entry name" value="Six-hairpin glycosidases"/>
    <property type="match status" value="1"/>
</dbReference>
<dbReference type="PIRSF" id="PIRSF006402">
    <property type="entry name" value="UCP006402_thioredoxin"/>
    <property type="match status" value="1"/>
</dbReference>
<feature type="domain" description="Spermatogenesis-associated protein 20-like TRX" evidence="1">
    <location>
        <begin position="44"/>
        <end position="199"/>
    </location>
</feature>
<dbReference type="CDD" id="cd02955">
    <property type="entry name" value="SSP411"/>
    <property type="match status" value="1"/>
</dbReference>
<accession>A0A238UBZ5</accession>
<dbReference type="Gene3D" id="1.50.10.10">
    <property type="match status" value="1"/>
</dbReference>
<evidence type="ECO:0000313" key="3">
    <source>
        <dbReference type="Proteomes" id="UP000215214"/>
    </source>
</evidence>
<dbReference type="InterPro" id="IPR036249">
    <property type="entry name" value="Thioredoxin-like_sf"/>
</dbReference>
<dbReference type="InterPro" id="IPR024705">
    <property type="entry name" value="Ssp411"/>
</dbReference>
<name>A0A238UBZ5_9FLAO</name>
<dbReference type="SUPFAM" id="SSF52833">
    <property type="entry name" value="Thioredoxin-like"/>
    <property type="match status" value="1"/>
</dbReference>
<dbReference type="Gene3D" id="1.50.10.20">
    <property type="match status" value="1"/>
</dbReference>
<dbReference type="InterPro" id="IPR012341">
    <property type="entry name" value="6hp_glycosidase-like_sf"/>
</dbReference>
<dbReference type="InterPro" id="IPR004879">
    <property type="entry name" value="Ssp411-like_TRX"/>
</dbReference>
<evidence type="ECO:0000259" key="1">
    <source>
        <dbReference type="Pfam" id="PF03190"/>
    </source>
</evidence>
<dbReference type="AlphaFoldDB" id="A0A238UBZ5"/>
<keyword evidence="3" id="KW-1185">Reference proteome</keyword>
<reference evidence="2 3" key="1">
    <citation type="submission" date="2017-07" db="EMBL/GenBank/DDBJ databases">
        <authorList>
            <person name="Sun Z.S."/>
            <person name="Albrecht U."/>
            <person name="Echele G."/>
            <person name="Lee C.C."/>
        </authorList>
    </citation>
    <scope>NUCLEOTIDE SEQUENCE [LARGE SCALE GENOMIC DNA]</scope>
    <source>
        <strain evidence="3">type strain: KCTC 22618</strain>
    </source>
</reference>
<proteinExistence type="predicted"/>
<dbReference type="Gene3D" id="3.40.30.10">
    <property type="entry name" value="Glutaredoxin"/>
    <property type="match status" value="1"/>
</dbReference>
<sequence>MFTEQHMKKPLLIISKICLIFILLIAFNCKSKEKNKITEKLEYTNALINESSPYLLQHAHNPVNWFPWDKQYLDQAKEENKLVLLSIGYASCHWCHVMEKETFEDKEVADFMNKNFINIKIDREEHPNVDKTYLKAVQIMTGNGGWPLNCVILPDGKPIWGGTYFNKENWLTSLKEIQRLYQENPGRAKGFANKLTEDLKSLQEFDNTNLNQEFSRDKLDNFIAEWKTKLDSINGGLIGKSQFPRASNYQFLLRYAYQKEDKKLENFVYKTLDKIANGGLNDHLAGGFARYTVDNKWHIPHFEKMLYDNAQLISLFSYAYQLTKNKQYKAVVYRTFDFIDKELYNDGLYFSSLNADSMNENGELEEGAYYTWKKEELQQLITSDFDLFKSYFGIDSIETVEGKHALVKIYNDEVFSKKHQLSLDDVKLKINSWTSTLLNARNKRIKPTTDQKILTSWNALLLQSFVDAYKVFGDDKFKTKALECAETIKRKAISNTGEITRSITTSNKDIKGYLEDYALLAQSFISLYEIYLDEKWLQEAKKITEISFTNFFNTEIGFFNYTAKNSDQLISDNFEIEDLVIPSSNSVICKNLFKLGHYFSNDNYLDLSEKMLQKMLPKIEKHPHVYSNWIDTYLNLSYPFYETAISGKNAIEKLKKLNQNYIPNHLIIGSTENSDLPLLKGKYNNDKTLIYICMNKTCKLPTENINTAVSMLKKN</sequence>
<dbReference type="Proteomes" id="UP000215214">
    <property type="component" value="Chromosome TJEJU"/>
</dbReference>
<organism evidence="2 3">
    <name type="scientific">Tenacibaculum jejuense</name>
    <dbReference type="NCBI Taxonomy" id="584609"/>
    <lineage>
        <taxon>Bacteria</taxon>
        <taxon>Pseudomonadati</taxon>
        <taxon>Bacteroidota</taxon>
        <taxon>Flavobacteriia</taxon>
        <taxon>Flavobacteriales</taxon>
        <taxon>Flavobacteriaceae</taxon>
        <taxon>Tenacibaculum</taxon>
    </lineage>
</organism>
<dbReference type="EMBL" id="LT899436">
    <property type="protein sequence ID" value="SNR16506.1"/>
    <property type="molecule type" value="Genomic_DNA"/>
</dbReference>
<dbReference type="Pfam" id="PF03190">
    <property type="entry name" value="Thioredox_DsbH"/>
    <property type="match status" value="1"/>
</dbReference>
<protein>
    <recommendedName>
        <fullName evidence="1">Spermatogenesis-associated protein 20-like TRX domain-containing protein</fullName>
    </recommendedName>
</protein>
<evidence type="ECO:0000313" key="2">
    <source>
        <dbReference type="EMBL" id="SNR16506.1"/>
    </source>
</evidence>
<dbReference type="PANTHER" id="PTHR42899">
    <property type="entry name" value="SPERMATOGENESIS-ASSOCIATED PROTEIN 20"/>
    <property type="match status" value="1"/>
</dbReference>
<dbReference type="PANTHER" id="PTHR42899:SF1">
    <property type="entry name" value="SPERMATOGENESIS-ASSOCIATED PROTEIN 20"/>
    <property type="match status" value="1"/>
</dbReference>